<name>A0A0C3P636_PISTI</name>
<feature type="compositionally biased region" description="Pro residues" evidence="5">
    <location>
        <begin position="674"/>
        <end position="684"/>
    </location>
</feature>
<dbReference type="PANTHER" id="PTHR31794:SF2">
    <property type="entry name" value="AUXIN EFFLUX TRANSPORTER FAMILY PROTEIN (EUROFUNG)"/>
    <property type="match status" value="1"/>
</dbReference>
<dbReference type="OrthoDB" id="2499604at2759"/>
<feature type="transmembrane region" description="Helical" evidence="6">
    <location>
        <begin position="12"/>
        <end position="34"/>
    </location>
</feature>
<feature type="transmembrane region" description="Helical" evidence="6">
    <location>
        <begin position="46"/>
        <end position="69"/>
    </location>
</feature>
<feature type="compositionally biased region" description="Basic and acidic residues" evidence="5">
    <location>
        <begin position="391"/>
        <end position="414"/>
    </location>
</feature>
<feature type="compositionally biased region" description="Basic and acidic residues" evidence="5">
    <location>
        <begin position="439"/>
        <end position="448"/>
    </location>
</feature>
<dbReference type="InParanoid" id="A0A0C3P636"/>
<accession>A0A0C3P636</accession>
<evidence type="ECO:0000313" key="7">
    <source>
        <dbReference type="EMBL" id="KIO08715.1"/>
    </source>
</evidence>
<feature type="region of interest" description="Disordered" evidence="5">
    <location>
        <begin position="554"/>
        <end position="577"/>
    </location>
</feature>
<reference evidence="8" key="2">
    <citation type="submission" date="2015-01" db="EMBL/GenBank/DDBJ databases">
        <title>Evolutionary Origins and Diversification of the Mycorrhizal Mutualists.</title>
        <authorList>
            <consortium name="DOE Joint Genome Institute"/>
            <consortium name="Mycorrhizal Genomics Consortium"/>
            <person name="Kohler A."/>
            <person name="Kuo A."/>
            <person name="Nagy L.G."/>
            <person name="Floudas D."/>
            <person name="Copeland A."/>
            <person name="Barry K.W."/>
            <person name="Cichocki N."/>
            <person name="Veneault-Fourrey C."/>
            <person name="LaButti K."/>
            <person name="Lindquist E.A."/>
            <person name="Lipzen A."/>
            <person name="Lundell T."/>
            <person name="Morin E."/>
            <person name="Murat C."/>
            <person name="Riley R."/>
            <person name="Ohm R."/>
            <person name="Sun H."/>
            <person name="Tunlid A."/>
            <person name="Henrissat B."/>
            <person name="Grigoriev I.V."/>
            <person name="Hibbett D.S."/>
            <person name="Martin F."/>
        </authorList>
    </citation>
    <scope>NUCLEOTIDE SEQUENCE [LARGE SCALE GENOMIC DNA]</scope>
    <source>
        <strain evidence="8">Marx 270</strain>
    </source>
</reference>
<dbReference type="HOGENOM" id="CLU_026460_0_0_1"/>
<feature type="transmembrane region" description="Helical" evidence="6">
    <location>
        <begin position="726"/>
        <end position="748"/>
    </location>
</feature>
<sequence>MPIVNTPILPLLYTVFQSIFQVFLLCLTGFYLSWKGIADKRIQRALNNINICLFTPALLFSKVAFFLTLEKLRELWVIPIFFLLICGLSGLIANGLAKRCRLKRSQRNFAVAASIFMNSNSLPVALMQSLVATVPGLKWTPEDDQDAMFGRALTYLVVFSTLGMMLRWSYGVWLLTHEDTEEPELVGDVASGHLDRSGTNNKIRIQSPTLDAEPRRSAQSTLRAQLYARHLDAHVPHAGFGDEISDSSLFHTPSDSDLETDSDERLVIRVPSGPSRLSNTAYTPTSHDNAADVHARRSVVMQRFPSDHTSLSQHLRTLVHRIRTRRICLPSLPPPLFASLFALLFTFPPFQAILKSDVMLPVKGALNSAGACSVPLTLVVLGGWFWEDNGKEGDDAKRGHGSGADDGRTTERAGHRTRSPGVPRGDDDEGEPEEDGIECELREDHDNIHSQTRHRQVLTSESAESLTARDRAQGQAQHGGDLWDSSNISQSPSSSSLFSVLQDVWKMTPISSGRRRRRGPIRLADDDDERDREADVEVGDHTIWRIHSSTSLKGQQTVGRVNNPAGRRQPIRPTPPGETTTIVVTLISRMILTPLLVLPLMAFFTIRGEGDGGIKVFDDPVFVIAMVLLIASPPAVTLAQLSQRAAAMSRSKPELEVAPATIVLTSVALSQLPGPTPSAGPAPAPSNTSTAVPTPVPPPLAPTASTEVASSEANSPFERLISRTIFWAYCVVTPPVTIGCVMVGMIFMSL</sequence>
<keyword evidence="2 6" id="KW-0812">Transmembrane</keyword>
<proteinExistence type="predicted"/>
<dbReference type="AlphaFoldDB" id="A0A0C3P636"/>
<feature type="transmembrane region" description="Helical" evidence="6">
    <location>
        <begin position="582"/>
        <end position="606"/>
    </location>
</feature>
<feature type="transmembrane region" description="Helical" evidence="6">
    <location>
        <begin position="109"/>
        <end position="132"/>
    </location>
</feature>
<feature type="transmembrane region" description="Helical" evidence="6">
    <location>
        <begin position="621"/>
        <end position="641"/>
    </location>
</feature>
<dbReference type="Proteomes" id="UP000054217">
    <property type="component" value="Unassembled WGS sequence"/>
</dbReference>
<dbReference type="InterPro" id="IPR004776">
    <property type="entry name" value="Mem_transp_PIN-like"/>
</dbReference>
<feature type="transmembrane region" description="Helical" evidence="6">
    <location>
        <begin position="75"/>
        <end position="97"/>
    </location>
</feature>
<dbReference type="FunCoup" id="A0A0C3P636">
    <property type="interactions" value="27"/>
</dbReference>
<keyword evidence="4 6" id="KW-0472">Membrane</keyword>
<feature type="region of interest" description="Disordered" evidence="5">
    <location>
        <begin position="391"/>
        <end position="497"/>
    </location>
</feature>
<dbReference type="GO" id="GO:0005783">
    <property type="term" value="C:endoplasmic reticulum"/>
    <property type="evidence" value="ECO:0007669"/>
    <property type="project" value="TreeGrafter"/>
</dbReference>
<comment type="subcellular location">
    <subcellularLocation>
        <location evidence="1">Membrane</location>
        <topology evidence="1">Multi-pass membrane protein</topology>
    </subcellularLocation>
</comment>
<reference evidence="7 8" key="1">
    <citation type="submission" date="2014-04" db="EMBL/GenBank/DDBJ databases">
        <authorList>
            <consortium name="DOE Joint Genome Institute"/>
            <person name="Kuo A."/>
            <person name="Kohler A."/>
            <person name="Costa M.D."/>
            <person name="Nagy L.G."/>
            <person name="Floudas D."/>
            <person name="Copeland A."/>
            <person name="Barry K.W."/>
            <person name="Cichocki N."/>
            <person name="Veneault-Fourrey C."/>
            <person name="LaButti K."/>
            <person name="Lindquist E.A."/>
            <person name="Lipzen A."/>
            <person name="Lundell T."/>
            <person name="Morin E."/>
            <person name="Murat C."/>
            <person name="Sun H."/>
            <person name="Tunlid A."/>
            <person name="Henrissat B."/>
            <person name="Grigoriev I.V."/>
            <person name="Hibbett D.S."/>
            <person name="Martin F."/>
            <person name="Nordberg H.P."/>
            <person name="Cantor M.N."/>
            <person name="Hua S.X."/>
        </authorList>
    </citation>
    <scope>NUCLEOTIDE SEQUENCE [LARGE SCALE GENOMIC DNA]</scope>
    <source>
        <strain evidence="7 8">Marx 270</strain>
    </source>
</reference>
<evidence type="ECO:0000256" key="2">
    <source>
        <dbReference type="ARBA" id="ARBA00022692"/>
    </source>
</evidence>
<protein>
    <recommendedName>
        <fullName evidence="9">Auxin efflux carrier</fullName>
    </recommendedName>
</protein>
<evidence type="ECO:0000256" key="1">
    <source>
        <dbReference type="ARBA" id="ARBA00004141"/>
    </source>
</evidence>
<evidence type="ECO:0000256" key="3">
    <source>
        <dbReference type="ARBA" id="ARBA00022989"/>
    </source>
</evidence>
<feature type="compositionally biased region" description="Low complexity" evidence="5">
    <location>
        <begin position="485"/>
        <end position="497"/>
    </location>
</feature>
<organism evidence="7 8">
    <name type="scientific">Pisolithus tinctorius Marx 270</name>
    <dbReference type="NCBI Taxonomy" id="870435"/>
    <lineage>
        <taxon>Eukaryota</taxon>
        <taxon>Fungi</taxon>
        <taxon>Dikarya</taxon>
        <taxon>Basidiomycota</taxon>
        <taxon>Agaricomycotina</taxon>
        <taxon>Agaricomycetes</taxon>
        <taxon>Agaricomycetidae</taxon>
        <taxon>Boletales</taxon>
        <taxon>Sclerodermatineae</taxon>
        <taxon>Pisolithaceae</taxon>
        <taxon>Pisolithus</taxon>
    </lineage>
</organism>
<dbReference type="GO" id="GO:0055085">
    <property type="term" value="P:transmembrane transport"/>
    <property type="evidence" value="ECO:0007669"/>
    <property type="project" value="InterPro"/>
</dbReference>
<feature type="region of interest" description="Disordered" evidence="5">
    <location>
        <begin position="674"/>
        <end position="709"/>
    </location>
</feature>
<evidence type="ECO:0000256" key="4">
    <source>
        <dbReference type="ARBA" id="ARBA00023136"/>
    </source>
</evidence>
<feature type="compositionally biased region" description="Acidic residues" evidence="5">
    <location>
        <begin position="426"/>
        <end position="438"/>
    </location>
</feature>
<feature type="transmembrane region" description="Helical" evidence="6">
    <location>
        <begin position="327"/>
        <end position="345"/>
    </location>
</feature>
<evidence type="ECO:0000256" key="6">
    <source>
        <dbReference type="SAM" id="Phobius"/>
    </source>
</evidence>
<dbReference type="EMBL" id="KN831956">
    <property type="protein sequence ID" value="KIO08715.1"/>
    <property type="molecule type" value="Genomic_DNA"/>
</dbReference>
<dbReference type="STRING" id="870435.A0A0C3P636"/>
<evidence type="ECO:0000256" key="5">
    <source>
        <dbReference type="SAM" id="MobiDB-lite"/>
    </source>
</evidence>
<dbReference type="Pfam" id="PF03547">
    <property type="entry name" value="Mem_trans"/>
    <property type="match status" value="1"/>
</dbReference>
<feature type="transmembrane region" description="Helical" evidence="6">
    <location>
        <begin position="365"/>
        <end position="386"/>
    </location>
</feature>
<keyword evidence="8" id="KW-1185">Reference proteome</keyword>
<evidence type="ECO:0008006" key="9">
    <source>
        <dbReference type="Google" id="ProtNLM"/>
    </source>
</evidence>
<evidence type="ECO:0000313" key="8">
    <source>
        <dbReference type="Proteomes" id="UP000054217"/>
    </source>
</evidence>
<dbReference type="PANTHER" id="PTHR31794">
    <property type="entry name" value="AUXIN EFFLUX TRANSPORTER FAMILY PROTEIN (EUROFUNG)"/>
    <property type="match status" value="1"/>
</dbReference>
<gene>
    <name evidence="7" type="ORF">M404DRAFT_996961</name>
</gene>
<dbReference type="GO" id="GO:0016020">
    <property type="term" value="C:membrane"/>
    <property type="evidence" value="ECO:0007669"/>
    <property type="project" value="UniProtKB-SubCell"/>
</dbReference>
<feature type="transmembrane region" description="Helical" evidence="6">
    <location>
        <begin position="152"/>
        <end position="170"/>
    </location>
</feature>
<keyword evidence="3 6" id="KW-1133">Transmembrane helix</keyword>
<feature type="region of interest" description="Disordered" evidence="5">
    <location>
        <begin position="513"/>
        <end position="535"/>
    </location>
</feature>